<sequence>MGNIKFTIDLDAQLANQIKQAAAVEHRTVDEYIQNVLRNTVKSGTLEQRQFVGRTVSGDQISAKSRLVLMQGIYYRYDLLNESQPTNAATYEVVGTNGNVLLLRQK</sequence>
<evidence type="ECO:0000313" key="2">
    <source>
        <dbReference type="Proteomes" id="UP000831181"/>
    </source>
</evidence>
<dbReference type="KEGG" id="lbe:MOO44_03445"/>
<dbReference type="AlphaFoldDB" id="A0A976X618"/>
<name>A0A976X618_9LACO</name>
<dbReference type="GO" id="GO:0006355">
    <property type="term" value="P:regulation of DNA-templated transcription"/>
    <property type="evidence" value="ECO:0007669"/>
    <property type="project" value="InterPro"/>
</dbReference>
<gene>
    <name evidence="1" type="ORF">MOO44_03445</name>
</gene>
<accession>A0A976X618</accession>
<protein>
    <submittedName>
        <fullName evidence="1">Toxin-antitoxin system HicB family antitoxin</fullName>
    </submittedName>
</protein>
<evidence type="ECO:0000313" key="1">
    <source>
        <dbReference type="EMBL" id="UQS87226.1"/>
    </source>
</evidence>
<keyword evidence="2" id="KW-1185">Reference proteome</keyword>
<dbReference type="Proteomes" id="UP000831181">
    <property type="component" value="Chromosome"/>
</dbReference>
<dbReference type="SUPFAM" id="SSF47598">
    <property type="entry name" value="Ribbon-helix-helix"/>
    <property type="match status" value="1"/>
</dbReference>
<dbReference type="EMBL" id="CP093361">
    <property type="protein sequence ID" value="UQS87226.1"/>
    <property type="molecule type" value="Genomic_DNA"/>
</dbReference>
<reference evidence="1" key="1">
    <citation type="journal article" date="2022" name="Int. J. Syst. Evol. Microbiol.">
        <title>Apilactobacillus apisilvae sp. nov., Nicolia spurrieriana gen. nov. sp. nov., Bombilactobacillus folatiphilus sp. nov. and Bombilactobacillus thymidiniphilus sp. nov., four new lactic acid bacterial isolates from stingless bees Tetragonula carbonaria and Austroplebeia australis.</title>
        <authorList>
            <person name="Oliphant S.A."/>
            <person name="Watson-Haigh N.S."/>
            <person name="Sumby K.M."/>
            <person name="Gardner J."/>
            <person name="Groom S."/>
            <person name="Jiranek V."/>
        </authorList>
    </citation>
    <scope>NUCLEOTIDE SEQUENCE</scope>
    <source>
        <strain evidence="1">SGEP1_A5</strain>
    </source>
</reference>
<proteinExistence type="predicted"/>
<organism evidence="1 2">
    <name type="scientific">Nicoliella spurrieriana</name>
    <dbReference type="NCBI Taxonomy" id="2925830"/>
    <lineage>
        <taxon>Bacteria</taxon>
        <taxon>Bacillati</taxon>
        <taxon>Bacillota</taxon>
        <taxon>Bacilli</taxon>
        <taxon>Lactobacillales</taxon>
        <taxon>Lactobacillaceae</taxon>
        <taxon>Nicoliella</taxon>
    </lineage>
</organism>
<dbReference type="InterPro" id="IPR010985">
    <property type="entry name" value="Ribbon_hlx_hlx"/>
</dbReference>
<dbReference type="RefSeq" id="WP_260117026.1">
    <property type="nucleotide sequence ID" value="NZ_CP093361.1"/>
</dbReference>